<dbReference type="GO" id="GO:0017064">
    <property type="term" value="F:fatty acid amide hydrolase activity"/>
    <property type="evidence" value="ECO:0007669"/>
    <property type="project" value="TreeGrafter"/>
</dbReference>
<evidence type="ECO:0000313" key="3">
    <source>
        <dbReference type="Proteomes" id="UP001497497"/>
    </source>
</evidence>
<dbReference type="PANTHER" id="PTHR45847">
    <property type="entry name" value="FATTY ACID AMIDE HYDROLASE"/>
    <property type="match status" value="1"/>
</dbReference>
<dbReference type="InterPro" id="IPR052096">
    <property type="entry name" value="Endocannabinoid_amidase"/>
</dbReference>
<organism evidence="2 3">
    <name type="scientific">Lymnaea stagnalis</name>
    <name type="common">Great pond snail</name>
    <name type="synonym">Helix stagnalis</name>
    <dbReference type="NCBI Taxonomy" id="6523"/>
    <lineage>
        <taxon>Eukaryota</taxon>
        <taxon>Metazoa</taxon>
        <taxon>Spiralia</taxon>
        <taxon>Lophotrochozoa</taxon>
        <taxon>Mollusca</taxon>
        <taxon>Gastropoda</taxon>
        <taxon>Heterobranchia</taxon>
        <taxon>Euthyneura</taxon>
        <taxon>Panpulmonata</taxon>
        <taxon>Hygrophila</taxon>
        <taxon>Lymnaeoidea</taxon>
        <taxon>Lymnaeidae</taxon>
        <taxon>Lymnaea</taxon>
    </lineage>
</organism>
<reference evidence="2 3" key="1">
    <citation type="submission" date="2024-04" db="EMBL/GenBank/DDBJ databases">
        <authorList>
            <consortium name="Genoscope - CEA"/>
            <person name="William W."/>
        </authorList>
    </citation>
    <scope>NUCLEOTIDE SEQUENCE [LARGE SCALE GENOMIC DNA]</scope>
</reference>
<dbReference type="GO" id="GO:0004040">
    <property type="term" value="F:amidase activity"/>
    <property type="evidence" value="ECO:0007669"/>
    <property type="project" value="TreeGrafter"/>
</dbReference>
<dbReference type="GO" id="GO:0009062">
    <property type="term" value="P:fatty acid catabolic process"/>
    <property type="evidence" value="ECO:0007669"/>
    <property type="project" value="TreeGrafter"/>
</dbReference>
<comment type="caution">
    <text evidence="2">The sequence shown here is derived from an EMBL/GenBank/DDBJ whole genome shotgun (WGS) entry which is preliminary data.</text>
</comment>
<dbReference type="InterPro" id="IPR036928">
    <property type="entry name" value="AS_sf"/>
</dbReference>
<dbReference type="Pfam" id="PF01425">
    <property type="entry name" value="Amidase"/>
    <property type="match status" value="1"/>
</dbReference>
<dbReference type="SUPFAM" id="SSF75304">
    <property type="entry name" value="Amidase signature (AS) enzymes"/>
    <property type="match status" value="1"/>
</dbReference>
<dbReference type="PANTHER" id="PTHR45847:SF6">
    <property type="entry name" value="FATTY ACID AMIDE HYDROLASE"/>
    <property type="match status" value="1"/>
</dbReference>
<keyword evidence="3" id="KW-1185">Reference proteome</keyword>
<proteinExistence type="predicted"/>
<dbReference type="AlphaFoldDB" id="A0AAV2H6K0"/>
<dbReference type="Gene3D" id="3.90.1300.10">
    <property type="entry name" value="Amidase signature (AS) domain"/>
    <property type="match status" value="1"/>
</dbReference>
<feature type="non-terminal residue" evidence="2">
    <location>
        <position position="85"/>
    </location>
</feature>
<dbReference type="Proteomes" id="UP001497497">
    <property type="component" value="Unassembled WGS sequence"/>
</dbReference>
<sequence>MRAVCIPLQSELDPAIPLLPFKDEVYLSKEPLRVGFFIHDGYTKCVPAVQRAMMLAKSFLEKRGHTVVEFPPPDMKVVLTELFLP</sequence>
<dbReference type="EMBL" id="CAXITT010000027">
    <property type="protein sequence ID" value="CAL1528114.1"/>
    <property type="molecule type" value="Genomic_DNA"/>
</dbReference>
<evidence type="ECO:0000259" key="1">
    <source>
        <dbReference type="Pfam" id="PF01425"/>
    </source>
</evidence>
<dbReference type="InterPro" id="IPR023631">
    <property type="entry name" value="Amidase_dom"/>
</dbReference>
<protein>
    <recommendedName>
        <fullName evidence="1">Amidase domain-containing protein</fullName>
    </recommendedName>
</protein>
<accession>A0AAV2H6K0</accession>
<name>A0AAV2H6K0_LYMST</name>
<gene>
    <name evidence="2" type="ORF">GSLYS_00002284001</name>
</gene>
<evidence type="ECO:0000313" key="2">
    <source>
        <dbReference type="EMBL" id="CAL1528114.1"/>
    </source>
</evidence>
<feature type="domain" description="Amidase" evidence="1">
    <location>
        <begin position="17"/>
        <end position="80"/>
    </location>
</feature>